<feature type="compositionally biased region" description="Low complexity" evidence="3">
    <location>
        <begin position="530"/>
        <end position="565"/>
    </location>
</feature>
<feature type="region of interest" description="Disordered" evidence="3">
    <location>
        <begin position="74"/>
        <end position="118"/>
    </location>
</feature>
<feature type="domain" description="Bromo" evidence="4">
    <location>
        <begin position="1"/>
        <end position="30"/>
    </location>
</feature>
<feature type="compositionally biased region" description="Low complexity" evidence="3">
    <location>
        <begin position="74"/>
        <end position="101"/>
    </location>
</feature>
<dbReference type="PANTHER" id="PTHR22880:SF225">
    <property type="entry name" value="BROMODOMAIN-CONTAINING PROTEIN BET-1-RELATED"/>
    <property type="match status" value="1"/>
</dbReference>
<evidence type="ECO:0000313" key="7">
    <source>
        <dbReference type="Proteomes" id="UP000673691"/>
    </source>
</evidence>
<dbReference type="AlphaFoldDB" id="A0A8H8DGD1"/>
<feature type="compositionally biased region" description="Polar residues" evidence="3">
    <location>
        <begin position="105"/>
        <end position="115"/>
    </location>
</feature>
<evidence type="ECO:0008006" key="8">
    <source>
        <dbReference type="Google" id="ProtNLM"/>
    </source>
</evidence>
<evidence type="ECO:0000256" key="3">
    <source>
        <dbReference type="SAM" id="MobiDB-lite"/>
    </source>
</evidence>
<dbReference type="PROSITE" id="PS50014">
    <property type="entry name" value="BROMODOMAIN_2"/>
    <property type="match status" value="2"/>
</dbReference>
<dbReference type="InterPro" id="IPR050935">
    <property type="entry name" value="Bromo_chromatin_reader"/>
</dbReference>
<dbReference type="InterPro" id="IPR036427">
    <property type="entry name" value="Bromodomain-like_sf"/>
</dbReference>
<proteinExistence type="predicted"/>
<dbReference type="Gene3D" id="1.20.1270.220">
    <property type="match status" value="1"/>
</dbReference>
<feature type="domain" description="Bromo" evidence="4">
    <location>
        <begin position="136"/>
        <end position="208"/>
    </location>
</feature>
<protein>
    <recommendedName>
        <fullName evidence="8">Bromodomain-containing protein</fullName>
    </recommendedName>
</protein>
<comment type="caution">
    <text evidence="6">The sequence shown here is derived from an EMBL/GenBank/DDBJ whole genome shotgun (WGS) entry which is preliminary data.</text>
</comment>
<feature type="compositionally biased region" description="Acidic residues" evidence="3">
    <location>
        <begin position="266"/>
        <end position="284"/>
    </location>
</feature>
<dbReference type="Gene3D" id="1.20.920.10">
    <property type="entry name" value="Bromodomain-like"/>
    <property type="match status" value="2"/>
</dbReference>
<dbReference type="Pfam" id="PF00439">
    <property type="entry name" value="Bromodomain"/>
    <property type="match status" value="2"/>
</dbReference>
<evidence type="ECO:0000259" key="5">
    <source>
        <dbReference type="PROSITE" id="PS51525"/>
    </source>
</evidence>
<feature type="region of interest" description="Disordered" evidence="3">
    <location>
        <begin position="489"/>
        <end position="565"/>
    </location>
</feature>
<feature type="compositionally biased region" description="Gly residues" evidence="3">
    <location>
        <begin position="494"/>
        <end position="507"/>
    </location>
</feature>
<dbReference type="Proteomes" id="UP000673691">
    <property type="component" value="Unassembled WGS sequence"/>
</dbReference>
<feature type="domain" description="NET" evidence="5">
    <location>
        <begin position="414"/>
        <end position="495"/>
    </location>
</feature>
<dbReference type="OrthoDB" id="21449at2759"/>
<dbReference type="Pfam" id="PF17035">
    <property type="entry name" value="BET"/>
    <property type="match status" value="1"/>
</dbReference>
<keyword evidence="7" id="KW-1185">Reference proteome</keyword>
<evidence type="ECO:0000259" key="4">
    <source>
        <dbReference type="PROSITE" id="PS50014"/>
    </source>
</evidence>
<dbReference type="PROSITE" id="PS00633">
    <property type="entry name" value="BROMODOMAIN_1"/>
    <property type="match status" value="1"/>
</dbReference>
<sequence>QYADPNAFAEDVRLVFRNCYLYNGRQSVYSQMAMQLESIFENQLKKVPTGGPSARSTPGSLSRTDAARMGTVTAPPAVAPQVLPAKPAATPRPRPSASRKPITSARKSSNKSSAPSGADRQMRFCSAVLNELCKKQYSEINFPFLQPVNPVALNIPEYLTIIKHPMDLSTIRRKLSAGEYATPRAFESDVNLMFENCFAFNHPGDPVYTKGEQLSEIFRSKWKDLPPPPASKKAAPKPSAKSGVKGGAAAKKISAPAVAKAKISDEGEESDESESEEGDDDGAEERDGGSQALEEEKITVGVDATGPTGPQVQIWKELEKQVGVEAAANASRRKSTSKAATSLEGEWEELAAGTATAKRKRVKKRRASEVEFTSSGEEGEDGRRQHRFRPASAKESAVTSTPVDNSKPPAKKAKTAAPASPPVILFKHKHQLSEMINSLGEDKLETVIEIIHDSMPHLRGATEEVELDIDALDYDSFYKLYNYVVNDVRPSKKGAGGNKGGGAGSAGKGRSDGNGVATAPDRPGGSGGESDPASPVSAAADATSASSAGDAAASGGLPAAGTEKR</sequence>
<dbReference type="PROSITE" id="PS51525">
    <property type="entry name" value="NET"/>
    <property type="match status" value="1"/>
</dbReference>
<dbReference type="SUPFAM" id="SSF47370">
    <property type="entry name" value="Bromodomain"/>
    <property type="match status" value="2"/>
</dbReference>
<dbReference type="PRINTS" id="PR00503">
    <property type="entry name" value="BROMODOMAIN"/>
</dbReference>
<feature type="compositionally biased region" description="Basic residues" evidence="3">
    <location>
        <begin position="357"/>
        <end position="366"/>
    </location>
</feature>
<keyword evidence="1 2" id="KW-0103">Bromodomain</keyword>
<feature type="region of interest" description="Disordered" evidence="3">
    <location>
        <begin position="221"/>
        <end position="421"/>
    </location>
</feature>
<dbReference type="SMART" id="SM00297">
    <property type="entry name" value="BROMO"/>
    <property type="match status" value="1"/>
</dbReference>
<dbReference type="InterPro" id="IPR027353">
    <property type="entry name" value="NET_dom"/>
</dbReference>
<dbReference type="InterPro" id="IPR018359">
    <property type="entry name" value="Bromodomain_CS"/>
</dbReference>
<dbReference type="GO" id="GO:0006355">
    <property type="term" value="P:regulation of DNA-templated transcription"/>
    <property type="evidence" value="ECO:0007669"/>
    <property type="project" value="TreeGrafter"/>
</dbReference>
<dbReference type="EMBL" id="JAEFCI010010049">
    <property type="protein sequence ID" value="KAG5457460.1"/>
    <property type="molecule type" value="Genomic_DNA"/>
</dbReference>
<evidence type="ECO:0000313" key="6">
    <source>
        <dbReference type="EMBL" id="KAG5457460.1"/>
    </source>
</evidence>
<organism evidence="6 7">
    <name type="scientific">Olpidium bornovanus</name>
    <dbReference type="NCBI Taxonomy" id="278681"/>
    <lineage>
        <taxon>Eukaryota</taxon>
        <taxon>Fungi</taxon>
        <taxon>Fungi incertae sedis</taxon>
        <taxon>Olpidiomycota</taxon>
        <taxon>Olpidiomycotina</taxon>
        <taxon>Olpidiomycetes</taxon>
        <taxon>Olpidiales</taxon>
        <taxon>Olpidiaceae</taxon>
        <taxon>Olpidium</taxon>
    </lineage>
</organism>
<evidence type="ECO:0000256" key="1">
    <source>
        <dbReference type="ARBA" id="ARBA00023117"/>
    </source>
</evidence>
<feature type="compositionally biased region" description="Low complexity" evidence="3">
    <location>
        <begin position="231"/>
        <end position="261"/>
    </location>
</feature>
<name>A0A8H8DGD1_9FUNG</name>
<evidence type="ECO:0000256" key="2">
    <source>
        <dbReference type="PROSITE-ProRule" id="PRU00035"/>
    </source>
</evidence>
<dbReference type="GO" id="GO:0000785">
    <property type="term" value="C:chromatin"/>
    <property type="evidence" value="ECO:0007669"/>
    <property type="project" value="TreeGrafter"/>
</dbReference>
<dbReference type="GO" id="GO:0006338">
    <property type="term" value="P:chromatin remodeling"/>
    <property type="evidence" value="ECO:0007669"/>
    <property type="project" value="TreeGrafter"/>
</dbReference>
<feature type="non-terminal residue" evidence="6">
    <location>
        <position position="1"/>
    </location>
</feature>
<dbReference type="GO" id="GO:0005634">
    <property type="term" value="C:nucleus"/>
    <property type="evidence" value="ECO:0007669"/>
    <property type="project" value="TreeGrafter"/>
</dbReference>
<reference evidence="6 7" key="1">
    <citation type="journal article" name="Sci. Rep.">
        <title>Genome-scale phylogenetic analyses confirm Olpidium as the closest living zoosporic fungus to the non-flagellated, terrestrial fungi.</title>
        <authorList>
            <person name="Chang Y."/>
            <person name="Rochon D."/>
            <person name="Sekimoto S."/>
            <person name="Wang Y."/>
            <person name="Chovatia M."/>
            <person name="Sandor L."/>
            <person name="Salamov A."/>
            <person name="Grigoriev I.V."/>
            <person name="Stajich J.E."/>
            <person name="Spatafora J.W."/>
        </authorList>
    </citation>
    <scope>NUCLEOTIDE SEQUENCE [LARGE SCALE GENOMIC DNA]</scope>
    <source>
        <strain evidence="6">S191</strain>
    </source>
</reference>
<dbReference type="InterPro" id="IPR001487">
    <property type="entry name" value="Bromodomain"/>
</dbReference>
<accession>A0A8H8DGD1</accession>
<feature type="non-terminal residue" evidence="6">
    <location>
        <position position="565"/>
    </location>
</feature>
<gene>
    <name evidence="6" type="ORF">BJ554DRAFT_2521</name>
</gene>
<dbReference type="InterPro" id="IPR038336">
    <property type="entry name" value="NET_sf"/>
</dbReference>
<dbReference type="PANTHER" id="PTHR22880">
    <property type="entry name" value="FALZ-RELATED BROMODOMAIN-CONTAINING PROTEINS"/>
    <property type="match status" value="1"/>
</dbReference>